<name>A0A2Z6RLG3_9GLOM</name>
<dbReference type="SUPFAM" id="SSF56672">
    <property type="entry name" value="DNA/RNA polymerases"/>
    <property type="match status" value="1"/>
</dbReference>
<dbReference type="EMBL" id="BLAL01000197">
    <property type="protein sequence ID" value="GES91139.1"/>
    <property type="molecule type" value="Genomic_DNA"/>
</dbReference>
<gene>
    <name evidence="3" type="ORF">RCL2_001797100</name>
    <name evidence="2" type="ORF">RclHR1_00500032</name>
</gene>
<dbReference type="AlphaFoldDB" id="A0A2Z6RLG3"/>
<proteinExistence type="predicted"/>
<dbReference type="STRING" id="94130.A0A2Z6RLG3"/>
<dbReference type="Proteomes" id="UP000247702">
    <property type="component" value="Unassembled WGS sequence"/>
</dbReference>
<evidence type="ECO:0000313" key="4">
    <source>
        <dbReference type="Proteomes" id="UP000247702"/>
    </source>
</evidence>
<evidence type="ECO:0000313" key="3">
    <source>
        <dbReference type="EMBL" id="GES91139.1"/>
    </source>
</evidence>
<evidence type="ECO:0000313" key="2">
    <source>
        <dbReference type="EMBL" id="GBC03184.1"/>
    </source>
</evidence>
<accession>A0A2Z6RLG3</accession>
<dbReference type="OrthoDB" id="2436726at2759"/>
<dbReference type="EMBL" id="BEXD01003871">
    <property type="protein sequence ID" value="GBC03184.1"/>
    <property type="molecule type" value="Genomic_DNA"/>
</dbReference>
<comment type="caution">
    <text evidence="2">The sequence shown here is derived from an EMBL/GenBank/DDBJ whole genome shotgun (WGS) entry which is preliminary data.</text>
</comment>
<dbReference type="Proteomes" id="UP000615446">
    <property type="component" value="Unassembled WGS sequence"/>
</dbReference>
<evidence type="ECO:0000259" key="1">
    <source>
        <dbReference type="PROSITE" id="PS50878"/>
    </source>
</evidence>
<dbReference type="Pfam" id="PF00078">
    <property type="entry name" value="RVT_1"/>
    <property type="match status" value="1"/>
</dbReference>
<feature type="domain" description="Reverse transcriptase" evidence="1">
    <location>
        <begin position="1"/>
        <end position="177"/>
    </location>
</feature>
<reference evidence="2 4" key="1">
    <citation type="submission" date="2017-11" db="EMBL/GenBank/DDBJ databases">
        <title>The genome of Rhizophagus clarus HR1 reveals common genetic basis of auxotrophy among arbuscular mycorrhizal fungi.</title>
        <authorList>
            <person name="Kobayashi Y."/>
        </authorList>
    </citation>
    <scope>NUCLEOTIDE SEQUENCE [LARGE SCALE GENOMIC DNA]</scope>
    <source>
        <strain evidence="2 4">HR1</strain>
    </source>
</reference>
<sequence>MLEKSLNRIKLPKQFIDLVLNVQLNRYNKVIVNKEFTEEYHVEDGIDQGEVWSPLLWRIFYDTLLSRLEEIKEEVGYTIETYKILDINKKKEERFKTIHNVSAFMDDTTLIGKNKESLEKMIEICHEFFDINDIKANVKKYELIKINSKQDDDLIIENEKITKVNSDEGNRFLGIWFRYDNRRKIYKKKLKT</sequence>
<protein>
    <submittedName>
        <fullName evidence="3">Retrovirus-related protein</fullName>
    </submittedName>
</protein>
<dbReference type="InterPro" id="IPR043502">
    <property type="entry name" value="DNA/RNA_pol_sf"/>
</dbReference>
<reference evidence="3" key="2">
    <citation type="submission" date="2019-10" db="EMBL/GenBank/DDBJ databases">
        <title>Conservation and host-specific expression of non-tandemly repeated heterogenous ribosome RNA gene in arbuscular mycorrhizal fungi.</title>
        <authorList>
            <person name="Maeda T."/>
            <person name="Kobayashi Y."/>
            <person name="Nakagawa T."/>
            <person name="Ezawa T."/>
            <person name="Yamaguchi K."/>
            <person name="Bino T."/>
            <person name="Nishimoto Y."/>
            <person name="Shigenobu S."/>
            <person name="Kawaguchi M."/>
        </authorList>
    </citation>
    <scope>NUCLEOTIDE SEQUENCE</scope>
    <source>
        <strain evidence="3">HR1</strain>
    </source>
</reference>
<organism evidence="2 4">
    <name type="scientific">Rhizophagus clarus</name>
    <dbReference type="NCBI Taxonomy" id="94130"/>
    <lineage>
        <taxon>Eukaryota</taxon>
        <taxon>Fungi</taxon>
        <taxon>Fungi incertae sedis</taxon>
        <taxon>Mucoromycota</taxon>
        <taxon>Glomeromycotina</taxon>
        <taxon>Glomeromycetes</taxon>
        <taxon>Glomerales</taxon>
        <taxon>Glomeraceae</taxon>
        <taxon>Rhizophagus</taxon>
    </lineage>
</organism>
<dbReference type="InterPro" id="IPR000477">
    <property type="entry name" value="RT_dom"/>
</dbReference>
<keyword evidence="4" id="KW-1185">Reference proteome</keyword>
<dbReference type="PROSITE" id="PS50878">
    <property type="entry name" value="RT_POL"/>
    <property type="match status" value="1"/>
</dbReference>